<protein>
    <submittedName>
        <fullName evidence="1">Putative ovule protein</fullName>
    </submittedName>
</protein>
<proteinExistence type="predicted"/>
<sequence>PILLAFSFISFPFPLSPKTVSTTFFTSSLSTSLEYHLVNSTQTPISSINIFELNACSPAKGQLMIGTP</sequence>
<dbReference type="EMBL" id="GEDG01041350">
    <property type="protein sequence ID" value="JAP06428.1"/>
    <property type="molecule type" value="Transcribed_RNA"/>
</dbReference>
<accession>A0A0V0GE25</accession>
<organism evidence="1">
    <name type="scientific">Solanum chacoense</name>
    <name type="common">Chaco potato</name>
    <dbReference type="NCBI Taxonomy" id="4108"/>
    <lineage>
        <taxon>Eukaryota</taxon>
        <taxon>Viridiplantae</taxon>
        <taxon>Streptophyta</taxon>
        <taxon>Embryophyta</taxon>
        <taxon>Tracheophyta</taxon>
        <taxon>Spermatophyta</taxon>
        <taxon>Magnoliopsida</taxon>
        <taxon>eudicotyledons</taxon>
        <taxon>Gunneridae</taxon>
        <taxon>Pentapetalae</taxon>
        <taxon>asterids</taxon>
        <taxon>lamiids</taxon>
        <taxon>Solanales</taxon>
        <taxon>Solanaceae</taxon>
        <taxon>Solanoideae</taxon>
        <taxon>Solaneae</taxon>
        <taxon>Solanum</taxon>
    </lineage>
</organism>
<evidence type="ECO:0000313" key="1">
    <source>
        <dbReference type="EMBL" id="JAP06428.1"/>
    </source>
</evidence>
<feature type="non-terminal residue" evidence="1">
    <location>
        <position position="1"/>
    </location>
</feature>
<reference evidence="1" key="1">
    <citation type="submission" date="2015-12" db="EMBL/GenBank/DDBJ databases">
        <title>Gene expression during late stages of embryo sac development: a critical building block for successful pollen-pistil interactions.</title>
        <authorList>
            <person name="Liu Y."/>
            <person name="Joly V."/>
            <person name="Sabar M."/>
            <person name="Matton D.P."/>
        </authorList>
    </citation>
    <scope>NUCLEOTIDE SEQUENCE</scope>
</reference>
<dbReference type="AlphaFoldDB" id="A0A0V0GE25"/>
<name>A0A0V0GE25_SOLCH</name>